<feature type="compositionally biased region" description="Polar residues" evidence="1">
    <location>
        <begin position="59"/>
        <end position="70"/>
    </location>
</feature>
<feature type="compositionally biased region" description="Low complexity" evidence="1">
    <location>
        <begin position="28"/>
        <end position="38"/>
    </location>
</feature>
<proteinExistence type="predicted"/>
<name>A0AAW2F5I3_9HYME</name>
<feature type="compositionally biased region" description="Basic and acidic residues" evidence="1">
    <location>
        <begin position="71"/>
        <end position="108"/>
    </location>
</feature>
<protein>
    <submittedName>
        <fullName evidence="2">Uncharacterized protein</fullName>
    </submittedName>
</protein>
<keyword evidence="3" id="KW-1185">Reference proteome</keyword>
<evidence type="ECO:0000256" key="1">
    <source>
        <dbReference type="SAM" id="MobiDB-lite"/>
    </source>
</evidence>
<evidence type="ECO:0000313" key="3">
    <source>
        <dbReference type="Proteomes" id="UP001430953"/>
    </source>
</evidence>
<gene>
    <name evidence="2" type="ORF">PUN28_013988</name>
</gene>
<feature type="region of interest" description="Disordered" evidence="1">
    <location>
        <begin position="23"/>
        <end position="108"/>
    </location>
</feature>
<organism evidence="2 3">
    <name type="scientific">Cardiocondyla obscurior</name>
    <dbReference type="NCBI Taxonomy" id="286306"/>
    <lineage>
        <taxon>Eukaryota</taxon>
        <taxon>Metazoa</taxon>
        <taxon>Ecdysozoa</taxon>
        <taxon>Arthropoda</taxon>
        <taxon>Hexapoda</taxon>
        <taxon>Insecta</taxon>
        <taxon>Pterygota</taxon>
        <taxon>Neoptera</taxon>
        <taxon>Endopterygota</taxon>
        <taxon>Hymenoptera</taxon>
        <taxon>Apocrita</taxon>
        <taxon>Aculeata</taxon>
        <taxon>Formicoidea</taxon>
        <taxon>Formicidae</taxon>
        <taxon>Myrmicinae</taxon>
        <taxon>Cardiocondyla</taxon>
    </lineage>
</organism>
<comment type="caution">
    <text evidence="2">The sequence shown here is derived from an EMBL/GenBank/DDBJ whole genome shotgun (WGS) entry which is preliminary data.</text>
</comment>
<dbReference type="EMBL" id="JADYXP020000014">
    <property type="protein sequence ID" value="KAL0110733.1"/>
    <property type="molecule type" value="Genomic_DNA"/>
</dbReference>
<reference evidence="2 3" key="1">
    <citation type="submission" date="2023-03" db="EMBL/GenBank/DDBJ databases">
        <title>High recombination rates correlate with genetic variation in Cardiocondyla obscurior ants.</title>
        <authorList>
            <person name="Errbii M."/>
        </authorList>
    </citation>
    <scope>NUCLEOTIDE SEQUENCE [LARGE SCALE GENOMIC DNA]</scope>
    <source>
        <strain evidence="2">Alpha-2009</strain>
        <tissue evidence="2">Whole body</tissue>
    </source>
</reference>
<dbReference type="AlphaFoldDB" id="A0AAW2F5I3"/>
<accession>A0AAW2F5I3</accession>
<sequence>MVKIPSGIRFVYGVQILRRSLKKRSEISLDSSSSSRNSILGTGNGLGSGKFRSGREIESSSVKDPTSSGSAEERGDGERGKEQARNLSTKKRESETMDESGIKEGEVG</sequence>
<dbReference type="Proteomes" id="UP001430953">
    <property type="component" value="Unassembled WGS sequence"/>
</dbReference>
<evidence type="ECO:0000313" key="2">
    <source>
        <dbReference type="EMBL" id="KAL0110733.1"/>
    </source>
</evidence>